<protein>
    <submittedName>
        <fullName evidence="1">Uncharacterized protein</fullName>
    </submittedName>
</protein>
<keyword evidence="2" id="KW-1185">Reference proteome</keyword>
<dbReference type="Proteomes" id="UP000254069">
    <property type="component" value="Unassembled WGS sequence"/>
</dbReference>
<dbReference type="RefSeq" id="WP_115389109.1">
    <property type="nucleotide sequence ID" value="NZ_JADZHC010000034.1"/>
</dbReference>
<reference evidence="1 2" key="1">
    <citation type="submission" date="2018-06" db="EMBL/GenBank/DDBJ databases">
        <authorList>
            <consortium name="Pathogen Informatics"/>
            <person name="Doyle S."/>
        </authorList>
    </citation>
    <scope>NUCLEOTIDE SEQUENCE [LARGE SCALE GENOMIC DNA]</scope>
    <source>
        <strain evidence="1 2">NCTC10738</strain>
    </source>
</reference>
<gene>
    <name evidence="1" type="ORF">NCTC10738_00484</name>
</gene>
<evidence type="ECO:0000313" key="1">
    <source>
        <dbReference type="EMBL" id="SUI49729.1"/>
    </source>
</evidence>
<dbReference type="AlphaFoldDB" id="A0A379YUL7"/>
<evidence type="ECO:0000313" key="2">
    <source>
        <dbReference type="Proteomes" id="UP000254069"/>
    </source>
</evidence>
<name>A0A379YUL7_9GAMM</name>
<organism evidence="1 2">
    <name type="scientific">Shewanella algae</name>
    <dbReference type="NCBI Taxonomy" id="38313"/>
    <lineage>
        <taxon>Bacteria</taxon>
        <taxon>Pseudomonadati</taxon>
        <taxon>Pseudomonadota</taxon>
        <taxon>Gammaproteobacteria</taxon>
        <taxon>Alteromonadales</taxon>
        <taxon>Shewanellaceae</taxon>
        <taxon>Shewanella</taxon>
    </lineage>
</organism>
<sequence length="264" mass="30485">MKATIETSHSEIIFNIEVDDLDSFECLNALADVYLDLSYQIDEKLSEHGVSVEFHTLFYSINVMTPEGQVEEEEVFAKFVGNSTLEAKAATFISNVNIWCRTRDDDRIWQDDENPLAENAAYVLCMHDLKYIPLYVELLLLNDLDHEVYQNDHIEALIEKHGICKPMLTLLAHRAGGAGGQWGSLQVEAHQDVLLDYFAEYPQHLKLFLETGVKSVYDQYMGGELWFAAIRFYADFIADENEREDWLSQQEQTAWIYFNSIDFD</sequence>
<dbReference type="EMBL" id="UGYO01000001">
    <property type="protein sequence ID" value="SUI49729.1"/>
    <property type="molecule type" value="Genomic_DNA"/>
</dbReference>
<proteinExistence type="predicted"/>
<accession>A0A379YUL7</accession>